<protein>
    <recommendedName>
        <fullName evidence="4 5">Kynureninase</fullName>
        <ecNumber evidence="4 5">3.7.1.3</ecNumber>
    </recommendedName>
    <alternativeName>
        <fullName evidence="4">L-kynurenine hydrolase</fullName>
    </alternativeName>
</protein>
<keyword evidence="3 4" id="KW-0663">Pyridoxal phosphate</keyword>
<dbReference type="GO" id="GO:0019805">
    <property type="term" value="P:quinolinate biosynthetic process"/>
    <property type="evidence" value="ECO:0007669"/>
    <property type="project" value="UniProtKB-UniRule"/>
</dbReference>
<dbReference type="GO" id="GO:0097053">
    <property type="term" value="P:L-kynurenine catabolic process"/>
    <property type="evidence" value="ECO:0007669"/>
    <property type="project" value="UniProtKB-UniRule"/>
</dbReference>
<comment type="catalytic activity">
    <reaction evidence="4 6">
        <text>L-kynurenine + H2O = anthranilate + L-alanine + H(+)</text>
        <dbReference type="Rhea" id="RHEA:16813"/>
        <dbReference type="ChEBI" id="CHEBI:15377"/>
        <dbReference type="ChEBI" id="CHEBI:15378"/>
        <dbReference type="ChEBI" id="CHEBI:16567"/>
        <dbReference type="ChEBI" id="CHEBI:57959"/>
        <dbReference type="ChEBI" id="CHEBI:57972"/>
        <dbReference type="EC" id="3.7.1.3"/>
    </reaction>
</comment>
<feature type="binding site" evidence="4">
    <location>
        <position position="195"/>
    </location>
    <ligand>
        <name>pyridoxal 5'-phosphate</name>
        <dbReference type="ChEBI" id="CHEBI:597326"/>
    </ligand>
</feature>
<dbReference type="PATRIC" id="fig|692370.5.peg.2516"/>
<feature type="binding site" evidence="4">
    <location>
        <position position="273"/>
    </location>
    <ligand>
        <name>pyridoxal 5'-phosphate</name>
        <dbReference type="ChEBI" id="CHEBI:597326"/>
    </ligand>
</feature>
<evidence type="ECO:0000256" key="6">
    <source>
        <dbReference type="PIRNR" id="PIRNR038800"/>
    </source>
</evidence>
<dbReference type="GO" id="GO:0005737">
    <property type="term" value="C:cytoplasm"/>
    <property type="evidence" value="ECO:0007669"/>
    <property type="project" value="UniProtKB-UniRule"/>
</dbReference>
<dbReference type="GO" id="GO:0019441">
    <property type="term" value="P:L-tryptophan catabolic process to kynurenine"/>
    <property type="evidence" value="ECO:0007669"/>
    <property type="project" value="TreeGrafter"/>
</dbReference>
<dbReference type="InterPro" id="IPR015422">
    <property type="entry name" value="PyrdxlP-dep_Trfase_small"/>
</dbReference>
<evidence type="ECO:0000313" key="8">
    <source>
        <dbReference type="Proteomes" id="UP000092932"/>
    </source>
</evidence>
<evidence type="ECO:0000256" key="4">
    <source>
        <dbReference type="HAMAP-Rule" id="MF_01970"/>
    </source>
</evidence>
<proteinExistence type="inferred from homology"/>
<dbReference type="PANTHER" id="PTHR14084:SF0">
    <property type="entry name" value="KYNURENINASE"/>
    <property type="match status" value="1"/>
</dbReference>
<feature type="binding site" evidence="4">
    <location>
        <position position="94"/>
    </location>
    <ligand>
        <name>pyridoxal 5'-phosphate</name>
        <dbReference type="ChEBI" id="CHEBI:597326"/>
    </ligand>
</feature>
<dbReference type="NCBIfam" id="TIGR01814">
    <property type="entry name" value="kynureninase"/>
    <property type="match status" value="1"/>
</dbReference>
<reference evidence="7 8" key="1">
    <citation type="submission" date="2016-07" db="EMBL/GenBank/DDBJ databases">
        <title>Complete genome sequence of Altererythrobacter dongtanensis KCTC 22672, a type strain with esterase isolated from tidal flat.</title>
        <authorList>
            <person name="Cheng H."/>
            <person name="Wu Y.-H."/>
            <person name="Zhou P."/>
            <person name="Huo Y.-Y."/>
            <person name="Wang C.-S."/>
            <person name="Xu X.-W."/>
        </authorList>
    </citation>
    <scope>NUCLEOTIDE SEQUENCE [LARGE SCALE GENOMIC DNA]</scope>
    <source>
        <strain evidence="7 8">KCTC 22672</strain>
    </source>
</reference>
<dbReference type="PANTHER" id="PTHR14084">
    <property type="entry name" value="KYNURENINASE"/>
    <property type="match status" value="1"/>
</dbReference>
<comment type="subunit">
    <text evidence="4 6">Homodimer.</text>
</comment>
<dbReference type="GO" id="GO:0043420">
    <property type="term" value="P:anthranilate metabolic process"/>
    <property type="evidence" value="ECO:0007669"/>
    <property type="project" value="TreeGrafter"/>
</dbReference>
<dbReference type="GO" id="GO:0009435">
    <property type="term" value="P:NAD+ biosynthetic process"/>
    <property type="evidence" value="ECO:0007669"/>
    <property type="project" value="UniProtKB-UniRule"/>
</dbReference>
<dbReference type="STRING" id="692370.A6F68_02505"/>
<feature type="modified residue" description="N6-(pyridoxal phosphate)lysine" evidence="4">
    <location>
        <position position="218"/>
    </location>
</feature>
<feature type="binding site" evidence="4">
    <location>
        <position position="163"/>
    </location>
    <ligand>
        <name>pyridoxal 5'-phosphate</name>
        <dbReference type="ChEBI" id="CHEBI:597326"/>
    </ligand>
</feature>
<accession>A0A1B2AFV7</accession>
<dbReference type="PIRSF" id="PIRSF038800">
    <property type="entry name" value="KYNU"/>
    <property type="match status" value="1"/>
</dbReference>
<dbReference type="Pfam" id="PF22580">
    <property type="entry name" value="KYNU_C"/>
    <property type="match status" value="1"/>
</dbReference>
<comment type="pathway">
    <text evidence="4 6">Cofactor biosynthesis; NAD(+) biosynthesis; quinolinate from L-kynurenine: step 2/3.</text>
</comment>
<keyword evidence="2 4" id="KW-0378">Hydrolase</keyword>
<evidence type="ECO:0000313" key="7">
    <source>
        <dbReference type="EMBL" id="ANY21001.1"/>
    </source>
</evidence>
<dbReference type="InterPro" id="IPR010111">
    <property type="entry name" value="Kynureninase"/>
</dbReference>
<feature type="binding site" evidence="4">
    <location>
        <position position="247"/>
    </location>
    <ligand>
        <name>pyridoxal 5'-phosphate</name>
        <dbReference type="ChEBI" id="CHEBI:597326"/>
    </ligand>
</feature>
<name>A0A1B2AFV7_9SPHN</name>
<dbReference type="RefSeq" id="WP_067680611.1">
    <property type="nucleotide sequence ID" value="NZ_CP016591.1"/>
</dbReference>
<dbReference type="EMBL" id="CP016591">
    <property type="protein sequence ID" value="ANY21001.1"/>
    <property type="molecule type" value="Genomic_DNA"/>
</dbReference>
<evidence type="ECO:0000256" key="2">
    <source>
        <dbReference type="ARBA" id="ARBA00022801"/>
    </source>
</evidence>
<gene>
    <name evidence="4 7" type="primary">kynU</name>
    <name evidence="7" type="ORF">A6F68_02505</name>
</gene>
<dbReference type="Proteomes" id="UP000092932">
    <property type="component" value="Chromosome"/>
</dbReference>
<evidence type="ECO:0000256" key="1">
    <source>
        <dbReference type="ARBA" id="ARBA00022642"/>
    </source>
</evidence>
<keyword evidence="1 4" id="KW-0662">Pyridine nucleotide biosynthesis</keyword>
<dbReference type="UniPathway" id="UPA00334">
    <property type="reaction ID" value="UER00455"/>
</dbReference>
<dbReference type="AlphaFoldDB" id="A0A1B2AFV7"/>
<dbReference type="OrthoDB" id="9812626at2"/>
<dbReference type="KEGG" id="ado:A6F68_02505"/>
<comment type="similarity">
    <text evidence="4 6">Belongs to the kynureninase family.</text>
</comment>
<sequence length="407" mass="43474">MDPAALDAADPLRCFRERFALPEGKMYLDGNSLGCLPRETPQKLANLVDREWGENLIGSWNDAGWVSAPERVGAKIARLVGAADGEVVACDSTSVNVFKALCAALSVNQGRSTILSERGNFPTDVYMMQGLETLTGGRVRSRLVDPEEVIGAIDEDTAAILLTQVHYRTGRIRDMATTTAAAHAKGALAIWDLSHSAGAIPVDLNAARADFAVGCGYKFLNGGPGAPGYIFVAERHQADAIPALSGWFGHARPFDFEDRYEPAPGITRFLAGTPPILGLAALEVGVDLMLEADMAEVRAKSIAMGSLFTALMEPLCAAHGFALASPSDPNQRGSQVSYSHPNAYPIVQALIARGVVGDFRAPDVLRFGLTPLYTSFAEIASAVDILRAVMDEGAWDRSEFHERSAVT</sequence>
<feature type="binding site" evidence="4">
    <location>
        <position position="192"/>
    </location>
    <ligand>
        <name>pyridoxal 5'-phosphate</name>
        <dbReference type="ChEBI" id="CHEBI:597326"/>
    </ligand>
</feature>
<dbReference type="GO" id="GO:0030429">
    <property type="term" value="F:kynureninase activity"/>
    <property type="evidence" value="ECO:0007669"/>
    <property type="project" value="UniProtKB-UniRule"/>
</dbReference>
<feature type="binding site" evidence="4">
    <location>
        <begin position="121"/>
        <end position="124"/>
    </location>
    <ligand>
        <name>pyridoxal 5'-phosphate</name>
        <dbReference type="ChEBI" id="CHEBI:597326"/>
    </ligand>
</feature>
<dbReference type="Gene3D" id="3.40.640.10">
    <property type="entry name" value="Type I PLP-dependent aspartate aminotransferase-like (Major domain)"/>
    <property type="match status" value="1"/>
</dbReference>
<comment type="catalytic activity">
    <reaction evidence="6">
        <text>3-hydroxy-L-kynurenine + H2O = 3-hydroxyanthranilate + L-alanine + H(+)</text>
        <dbReference type="Rhea" id="RHEA:25143"/>
        <dbReference type="ChEBI" id="CHEBI:15377"/>
        <dbReference type="ChEBI" id="CHEBI:15378"/>
        <dbReference type="ChEBI" id="CHEBI:36559"/>
        <dbReference type="ChEBI" id="CHEBI:57972"/>
        <dbReference type="ChEBI" id="CHEBI:58125"/>
        <dbReference type="EC" id="3.7.1.3"/>
    </reaction>
</comment>
<dbReference type="HAMAP" id="MF_01970">
    <property type="entry name" value="Kynureninase"/>
    <property type="match status" value="1"/>
</dbReference>
<dbReference type="SUPFAM" id="SSF53383">
    <property type="entry name" value="PLP-dependent transferases"/>
    <property type="match status" value="1"/>
</dbReference>
<feature type="binding site" evidence="4">
    <location>
        <position position="93"/>
    </location>
    <ligand>
        <name>pyridoxal 5'-phosphate</name>
        <dbReference type="ChEBI" id="CHEBI:597326"/>
    </ligand>
</feature>
<dbReference type="Gene3D" id="3.90.1150.10">
    <property type="entry name" value="Aspartate Aminotransferase, domain 1"/>
    <property type="match status" value="1"/>
</dbReference>
<dbReference type="InterPro" id="IPR015424">
    <property type="entry name" value="PyrdxlP-dep_Trfase"/>
</dbReference>
<dbReference type="UniPathway" id="UPA00253">
    <property type="reaction ID" value="UER00329"/>
</dbReference>
<evidence type="ECO:0000256" key="5">
    <source>
        <dbReference type="NCBIfam" id="TIGR01814"/>
    </source>
</evidence>
<keyword evidence="8" id="KW-1185">Reference proteome</keyword>
<dbReference type="EC" id="3.7.1.3" evidence="4 5"/>
<comment type="cofactor">
    <cofactor evidence="4 6">
        <name>pyridoxal 5'-phosphate</name>
        <dbReference type="ChEBI" id="CHEBI:597326"/>
    </cofactor>
</comment>
<dbReference type="InterPro" id="IPR015421">
    <property type="entry name" value="PyrdxlP-dep_Trfase_major"/>
</dbReference>
<dbReference type="GO" id="GO:0030170">
    <property type="term" value="F:pyridoxal phosphate binding"/>
    <property type="evidence" value="ECO:0007669"/>
    <property type="project" value="UniProtKB-UniRule"/>
</dbReference>
<comment type="pathway">
    <text evidence="4 6">Amino-acid degradation; L-kynurenine degradation; L-alanine and anthranilate from L-kynurenine: step 1/1.</text>
</comment>
<organism evidence="7 8">
    <name type="scientific">Tsuneonella dongtanensis</name>
    <dbReference type="NCBI Taxonomy" id="692370"/>
    <lineage>
        <taxon>Bacteria</taxon>
        <taxon>Pseudomonadati</taxon>
        <taxon>Pseudomonadota</taxon>
        <taxon>Alphaproteobacteria</taxon>
        <taxon>Sphingomonadales</taxon>
        <taxon>Erythrobacteraceae</taxon>
        <taxon>Tsuneonella</taxon>
    </lineage>
</organism>
<feature type="binding site" evidence="4">
    <location>
        <position position="217"/>
    </location>
    <ligand>
        <name>pyridoxal 5'-phosphate</name>
        <dbReference type="ChEBI" id="CHEBI:597326"/>
    </ligand>
</feature>
<comment type="function">
    <text evidence="4 6">Catalyzes the cleavage of L-kynurenine (L-Kyn) and L-3-hydroxykynurenine (L-3OHKyn) into anthranilic acid (AA) and 3-hydroxyanthranilic acid (3-OHAA), respectively.</text>
</comment>
<evidence type="ECO:0000256" key="3">
    <source>
        <dbReference type="ARBA" id="ARBA00022898"/>
    </source>
</evidence>